<dbReference type="HOGENOM" id="CLU_154495_0_0_9"/>
<gene>
    <name evidence="1" type="ORF">BUTYVIB_00925</name>
</gene>
<accession>D4RYL7</accession>
<keyword evidence="2" id="KW-1185">Reference proteome</keyword>
<reference evidence="1 2" key="1">
    <citation type="submission" date="2010-02" db="EMBL/GenBank/DDBJ databases">
        <authorList>
            <person name="Weinstock G."/>
            <person name="Sodergren E."/>
            <person name="Clifton S."/>
            <person name="Fulton L."/>
            <person name="Fulton B."/>
            <person name="Courtney L."/>
            <person name="Fronick C."/>
            <person name="Harrison M."/>
            <person name="Strong C."/>
            <person name="Farmer C."/>
            <person name="Delahaunty K."/>
            <person name="Markovic C."/>
            <person name="Hall O."/>
            <person name="Minx P."/>
            <person name="Tomlinson C."/>
            <person name="Mitreva M."/>
            <person name="Nelson J."/>
            <person name="Hou S."/>
            <person name="Wollam A."/>
            <person name="Pepin K.H."/>
            <person name="Johnson M."/>
            <person name="Bhonagiri V."/>
            <person name="Zhang X."/>
            <person name="Suruliraj S."/>
            <person name="Warren W."/>
            <person name="Chinwalla A."/>
            <person name="Mardis E.R."/>
            <person name="Wilson R.K."/>
        </authorList>
    </citation>
    <scope>NUCLEOTIDE SEQUENCE [LARGE SCALE GENOMIC DNA]</scope>
    <source>
        <strain evidence="1 2">DSM 2876</strain>
    </source>
</reference>
<evidence type="ECO:0008006" key="3">
    <source>
        <dbReference type="Google" id="ProtNLM"/>
    </source>
</evidence>
<proteinExistence type="predicted"/>
<evidence type="ECO:0000313" key="1">
    <source>
        <dbReference type="EMBL" id="EFF68841.1"/>
    </source>
</evidence>
<name>D4RYL7_9FIRM</name>
<protein>
    <recommendedName>
        <fullName evidence="3">Endosialidase</fullName>
    </recommendedName>
</protein>
<dbReference type="RefSeq" id="WP_005602129.1">
    <property type="nucleotide sequence ID" value="NZ_GG663522.1"/>
</dbReference>
<dbReference type="EMBL" id="ABWN01000023">
    <property type="protein sequence ID" value="EFF68841.1"/>
    <property type="molecule type" value="Genomic_DNA"/>
</dbReference>
<dbReference type="AlphaFoldDB" id="D4RYL7"/>
<dbReference type="GeneID" id="98918802"/>
<sequence length="136" mass="15056">MSVVDELIHIEGDGTISFGNYLLDTKTKLDNVEYNGDIYKVKTFKEITKLEKNGMFVYESVPGTTVHNLSISDNKVELKVEGADDPQITLELEPETEYEVFVDGASIGSMKTNISGKLSISVELAREGVPVKIIRN</sequence>
<dbReference type="Proteomes" id="UP000006238">
    <property type="component" value="Unassembled WGS sequence"/>
</dbReference>
<dbReference type="eggNOG" id="ENOG5031JM9">
    <property type="taxonomic scope" value="Bacteria"/>
</dbReference>
<organism evidence="1 2">
    <name type="scientific">Eshraghiella crossota DSM 2876</name>
    <dbReference type="NCBI Taxonomy" id="511680"/>
    <lineage>
        <taxon>Bacteria</taxon>
        <taxon>Bacillati</taxon>
        <taxon>Bacillota</taxon>
        <taxon>Clostridia</taxon>
        <taxon>Lachnospirales</taxon>
        <taxon>Lachnospiraceae</taxon>
        <taxon>Eshraghiella</taxon>
    </lineage>
</organism>
<evidence type="ECO:0000313" key="2">
    <source>
        <dbReference type="Proteomes" id="UP000006238"/>
    </source>
</evidence>
<comment type="caution">
    <text evidence="1">The sequence shown here is derived from an EMBL/GenBank/DDBJ whole genome shotgun (WGS) entry which is preliminary data.</text>
</comment>